<evidence type="ECO:0000313" key="3">
    <source>
        <dbReference type="EMBL" id="MBC3932459.1"/>
    </source>
</evidence>
<dbReference type="Gene3D" id="1.25.40.10">
    <property type="entry name" value="Tetratricopeptide repeat domain"/>
    <property type="match status" value="1"/>
</dbReference>
<dbReference type="Pfam" id="PF08487">
    <property type="entry name" value="VIT"/>
    <property type="match status" value="1"/>
</dbReference>
<sequence length="982" mass="108692">MTQPTIRLSMLLLAGLFSSQLAAQTNTLPPDTNRILPVPPVLRIPEAKIPVRLEQVSLKTQISGSQARSVIELSFYNPNERALEGQLEFPLAHGQSVSGFALDFDGKLRQAVVVEKDRGQQVFEDISRTRVDPALLEVTRGNQYRLRIYPLPAKGKRTVQLQIDQTLIANQTGQYLFRAPLQFGMLAGKLDAHIQIEGIGARQIQLRSMQNDVHKLDENSQSVISWQAKDVHPQNGLLELLIPAKNEAVSSYTSFQNQQYFYAEVPVAPLNSPRPAPKKILILWDASGSGAQRQHEKEFALLDQYLRQLGDVDVELKLLRDQAESALQFQVRGGQWDGLRSALQQVVYDGASNAAAYTIKDGSQLALLFSDGIMNWGKDSLRQVLGSARIPVYSIVASQTCDLPALRGIAESSGAQVLDLQQVTTPQAALALNTQALRLHNIVSNAATQIVTASVYPEQGRWRIAGILSSPQADLRLEWQQPDGKRRSSVVKLDSAANAANAGIAARRWGELQLAQLMQDSATQRAAIRRLGQQFNIPTAETSLIVLDTVADYVRYEITPPDELRASYDKLLAQKTSAQLKDQADQLDLIRTRFEKKIAWWEKDFPKDKPVLPKPLPIAATGLAPAAAERGIAMPRVLAAPAPVAMSFTPPPEVSVVAAKSLAPTTAGSGTEAAIQLKKWEPDAAYYRRLQAAPVADMYRIYLDEKPSYQNSSAFFLDAADLFMERGQTDLSLRVLSNLAEMQLENRQVLRLLAYRLVQAKRPELAVPVLQTVLRLSPNEPQSYRDLGLALAAAGQPQAAIDQLWQVVSRPWHERFADIELIALAELNAILAQSGQQTLDTSRLDKRLLRNLPLDIRAVLSWDADNTDIDLWVTDPNGEKTYYGHPLSYQGGSLSRDFTGGYGPEEFSLKIAKPGTYRVETQFFGHNQQLIAGAITLMLRLSTKFGLPGQQDQYITVRLDKQKDKVLIGEFVVPERTSSTNP</sequence>
<protein>
    <submittedName>
        <fullName evidence="3">DUF2135 domain-containing protein</fullName>
    </submittedName>
</protein>
<keyword evidence="1" id="KW-0732">Signal</keyword>
<proteinExistence type="predicted"/>
<comment type="caution">
    <text evidence="3">The sequence shown here is derived from an EMBL/GenBank/DDBJ whole genome shotgun (WGS) entry which is preliminary data.</text>
</comment>
<gene>
    <name evidence="3" type="ORF">H8K43_12290</name>
</gene>
<accession>A0ABR7A6C2</accession>
<dbReference type="SUPFAM" id="SSF48452">
    <property type="entry name" value="TPR-like"/>
    <property type="match status" value="1"/>
</dbReference>
<dbReference type="EMBL" id="JACOGD010000006">
    <property type="protein sequence ID" value="MBC3932459.1"/>
    <property type="molecule type" value="Genomic_DNA"/>
</dbReference>
<reference evidence="3 4" key="1">
    <citation type="submission" date="2020-08" db="EMBL/GenBank/DDBJ databases">
        <title>Novel species isolated from subtropical streams in China.</title>
        <authorList>
            <person name="Lu H."/>
        </authorList>
    </citation>
    <scope>NUCLEOTIDE SEQUENCE [LARGE SCALE GENOMIC DNA]</scope>
    <source>
        <strain evidence="3 4">CY22W</strain>
    </source>
</reference>
<evidence type="ECO:0000259" key="2">
    <source>
        <dbReference type="PROSITE" id="PS51468"/>
    </source>
</evidence>
<name>A0ABR7A6C2_9BURK</name>
<evidence type="ECO:0000313" key="4">
    <source>
        <dbReference type="Proteomes" id="UP000654304"/>
    </source>
</evidence>
<feature type="signal peptide" evidence="1">
    <location>
        <begin position="1"/>
        <end position="23"/>
    </location>
</feature>
<dbReference type="RefSeq" id="WP_186904113.1">
    <property type="nucleotide sequence ID" value="NZ_JACOGD010000006.1"/>
</dbReference>
<feature type="domain" description="VIT" evidence="2">
    <location>
        <begin position="37"/>
        <end position="165"/>
    </location>
</feature>
<dbReference type="PROSITE" id="PS51468">
    <property type="entry name" value="VIT"/>
    <property type="match status" value="1"/>
</dbReference>
<organism evidence="3 4">
    <name type="scientific">Undibacterium curvum</name>
    <dbReference type="NCBI Taxonomy" id="2762294"/>
    <lineage>
        <taxon>Bacteria</taxon>
        <taxon>Pseudomonadati</taxon>
        <taxon>Pseudomonadota</taxon>
        <taxon>Betaproteobacteria</taxon>
        <taxon>Burkholderiales</taxon>
        <taxon>Oxalobacteraceae</taxon>
        <taxon>Undibacterium</taxon>
    </lineage>
</organism>
<dbReference type="Pfam" id="PF09906">
    <property type="entry name" value="DUF2135"/>
    <property type="match status" value="1"/>
</dbReference>
<dbReference type="InterPro" id="IPR019220">
    <property type="entry name" value="DUF2135"/>
</dbReference>
<dbReference type="InterPro" id="IPR013694">
    <property type="entry name" value="VIT"/>
</dbReference>
<dbReference type="Proteomes" id="UP000654304">
    <property type="component" value="Unassembled WGS sequence"/>
</dbReference>
<dbReference type="InterPro" id="IPR011990">
    <property type="entry name" value="TPR-like_helical_dom_sf"/>
</dbReference>
<dbReference type="Gene3D" id="2.60.120.380">
    <property type="match status" value="1"/>
</dbReference>
<dbReference type="Pfam" id="PF13432">
    <property type="entry name" value="TPR_16"/>
    <property type="match status" value="1"/>
</dbReference>
<keyword evidence="4" id="KW-1185">Reference proteome</keyword>
<feature type="chain" id="PRO_5046068496" evidence="1">
    <location>
        <begin position="24"/>
        <end position="982"/>
    </location>
</feature>
<evidence type="ECO:0000256" key="1">
    <source>
        <dbReference type="SAM" id="SignalP"/>
    </source>
</evidence>